<dbReference type="Pfam" id="PF00092">
    <property type="entry name" value="VWA"/>
    <property type="match status" value="1"/>
</dbReference>
<dbReference type="GO" id="GO:0015689">
    <property type="term" value="P:molybdate ion transport"/>
    <property type="evidence" value="ECO:0007669"/>
    <property type="project" value="TreeGrafter"/>
</dbReference>
<name>H3NMC7_9FIRM</name>
<protein>
    <recommendedName>
        <fullName evidence="1">VWFA domain-containing protein</fullName>
    </recommendedName>
</protein>
<dbReference type="Pfam" id="PF13531">
    <property type="entry name" value="SBP_bac_11"/>
    <property type="match status" value="1"/>
</dbReference>
<keyword evidence="3" id="KW-1185">Reference proteome</keyword>
<feature type="domain" description="VWFA" evidence="1">
    <location>
        <begin position="358"/>
        <end position="520"/>
    </location>
</feature>
<dbReference type="OrthoDB" id="5621159at2"/>
<dbReference type="PROSITE" id="PS51257">
    <property type="entry name" value="PROKAR_LIPOPROTEIN"/>
    <property type="match status" value="1"/>
</dbReference>
<dbReference type="GeneID" id="96998505"/>
<dbReference type="PANTHER" id="PTHR30632">
    <property type="entry name" value="MOLYBDATE-BINDING PERIPLASMIC PROTEIN"/>
    <property type="match status" value="1"/>
</dbReference>
<evidence type="ECO:0000313" key="2">
    <source>
        <dbReference type="EMBL" id="EHR35062.1"/>
    </source>
</evidence>
<dbReference type="STRING" id="883114.HMPREF9709_00488"/>
<reference evidence="2 3" key="1">
    <citation type="submission" date="2012-01" db="EMBL/GenBank/DDBJ databases">
        <title>The Genome Sequence of Helcococcus kunzii ATCC 51366.</title>
        <authorList>
            <consortium name="The Broad Institute Genome Sequencing Platform"/>
            <person name="Earl A."/>
            <person name="Ward D."/>
            <person name="Feldgarden M."/>
            <person name="Gevers D."/>
            <person name="Huys G."/>
            <person name="Young S.K."/>
            <person name="Zeng Q."/>
            <person name="Gargeya S."/>
            <person name="Fitzgerald M."/>
            <person name="Haas B."/>
            <person name="Abouelleil A."/>
            <person name="Alvarado L."/>
            <person name="Arachchi H.M."/>
            <person name="Berlin A."/>
            <person name="Chapman S.B."/>
            <person name="Gearin G."/>
            <person name="Goldberg J."/>
            <person name="Griggs A."/>
            <person name="Gujja S."/>
            <person name="Hansen M."/>
            <person name="Heiman D."/>
            <person name="Howarth C."/>
            <person name="Larimer J."/>
            <person name="Lui A."/>
            <person name="MacDonald P.J.P."/>
            <person name="McCowen C."/>
            <person name="Montmayeur A."/>
            <person name="Murphy C."/>
            <person name="Neiman D."/>
            <person name="Pearson M."/>
            <person name="Priest M."/>
            <person name="Roberts A."/>
            <person name="Saif S."/>
            <person name="Shea T."/>
            <person name="Sisk P."/>
            <person name="Stolte C."/>
            <person name="Sykes S."/>
            <person name="Wortman J."/>
            <person name="Nusbaum C."/>
            <person name="Birren B."/>
        </authorList>
    </citation>
    <scope>NUCLEOTIDE SEQUENCE [LARGE SCALE GENOMIC DNA]</scope>
    <source>
        <strain evidence="2 3">ATCC 51366</strain>
    </source>
</reference>
<dbReference type="EMBL" id="AGEI01000013">
    <property type="protein sequence ID" value="EHR35062.1"/>
    <property type="molecule type" value="Genomic_DNA"/>
</dbReference>
<dbReference type="HOGENOM" id="CLU_029847_1_0_9"/>
<dbReference type="Proteomes" id="UP000004191">
    <property type="component" value="Unassembled WGS sequence"/>
</dbReference>
<organism evidence="2 3">
    <name type="scientific">Helcococcus kunzii ATCC 51366</name>
    <dbReference type="NCBI Taxonomy" id="883114"/>
    <lineage>
        <taxon>Bacteria</taxon>
        <taxon>Bacillati</taxon>
        <taxon>Bacillota</taxon>
        <taxon>Tissierellia</taxon>
        <taxon>Tissierellales</taxon>
        <taxon>Peptoniphilaceae</taxon>
        <taxon>Helcococcus</taxon>
    </lineage>
</organism>
<dbReference type="Gene3D" id="3.40.50.410">
    <property type="entry name" value="von Willebrand factor, type A domain"/>
    <property type="match status" value="1"/>
</dbReference>
<dbReference type="PANTHER" id="PTHR30632:SF0">
    <property type="entry name" value="SULFATE-BINDING PROTEIN"/>
    <property type="match status" value="1"/>
</dbReference>
<sequence>MKKYRIISLFLAFIFFITACGKGEKKTSEGAPDFTTQSGSGDTLKIVSGSENKVLEPIIEDYAKKTGKKIEMDYKGSLDIMRMLQSNEIKYDAVWPASTIWLTMGDTNRVLKHTETTSITPVIFGIKKTLAQELGFVGRDDVKLKEIINAIENNKLNFAMTSATQSNSGASSYLAFLTALSKSPENGLTLEDLKDETLIKNIKSLLSGVNRSSGSSNWLVDLFLMGDYNAMVNYEQLIIQTNVELENQGKEPLYAVYPVDGLSISDSPLAYINKNNEQKEKDFLEFQKYILSEEAQTKIEKTGKRGAYSTVSESSKELYKAEWGINPDKILSPIRLPQSEVITEALSLYQTSFKKPAYTIYVLDYSGSMSGDGVKQMLEALKQVMIPENASKNLLLGTSKDKTILLPFSHKTYPKVEKEGNDLTDLYNSAIDTQLGGGTSLFEATIDALKIASKEKKLNNYTPAIVLLTDGMANGSKNINDLKDEYGKLGMDIPIFSIKFGNAVDEELESIANLTNSRIFDGTKDLIEAFRAVKGYN</sequence>
<dbReference type="SUPFAM" id="SSF53300">
    <property type="entry name" value="vWA-like"/>
    <property type="match status" value="1"/>
</dbReference>
<dbReference type="SUPFAM" id="SSF53850">
    <property type="entry name" value="Periplasmic binding protein-like II"/>
    <property type="match status" value="1"/>
</dbReference>
<gene>
    <name evidence="2" type="ORF">HMPREF9709_00488</name>
</gene>
<dbReference type="GO" id="GO:0030973">
    <property type="term" value="F:molybdate ion binding"/>
    <property type="evidence" value="ECO:0007669"/>
    <property type="project" value="TreeGrafter"/>
</dbReference>
<proteinExistence type="predicted"/>
<dbReference type="CDD" id="cd00198">
    <property type="entry name" value="vWFA"/>
    <property type="match status" value="1"/>
</dbReference>
<comment type="caution">
    <text evidence="2">The sequence shown here is derived from an EMBL/GenBank/DDBJ whole genome shotgun (WGS) entry which is preliminary data.</text>
</comment>
<dbReference type="InterPro" id="IPR036465">
    <property type="entry name" value="vWFA_dom_sf"/>
</dbReference>
<dbReference type="SMART" id="SM00327">
    <property type="entry name" value="VWA"/>
    <property type="match status" value="1"/>
</dbReference>
<dbReference type="RefSeq" id="WP_005397641.1">
    <property type="nucleotide sequence ID" value="NZ_JH601088.1"/>
</dbReference>
<accession>H3NMC7</accession>
<evidence type="ECO:0000313" key="3">
    <source>
        <dbReference type="Proteomes" id="UP000004191"/>
    </source>
</evidence>
<dbReference type="eggNOG" id="COG2304">
    <property type="taxonomic scope" value="Bacteria"/>
</dbReference>
<evidence type="ECO:0000259" key="1">
    <source>
        <dbReference type="PROSITE" id="PS50234"/>
    </source>
</evidence>
<dbReference type="InterPro" id="IPR002035">
    <property type="entry name" value="VWF_A"/>
</dbReference>
<dbReference type="PROSITE" id="PS50234">
    <property type="entry name" value="VWFA"/>
    <property type="match status" value="1"/>
</dbReference>
<dbReference type="eggNOG" id="COG1840">
    <property type="taxonomic scope" value="Bacteria"/>
</dbReference>
<dbReference type="InterPro" id="IPR050682">
    <property type="entry name" value="ModA/WtpA"/>
</dbReference>
<dbReference type="AlphaFoldDB" id="H3NMC7"/>